<keyword evidence="2" id="KW-1185">Reference proteome</keyword>
<evidence type="ECO:0000313" key="2">
    <source>
        <dbReference type="Proteomes" id="UP000076761"/>
    </source>
</evidence>
<gene>
    <name evidence="1" type="ORF">NEOLEDRAFT_1129145</name>
</gene>
<accession>A0A165UYB2</accession>
<dbReference type="InParanoid" id="A0A165UYB2"/>
<name>A0A165UYB2_9AGAM</name>
<protein>
    <submittedName>
        <fullName evidence="1">Uncharacterized protein</fullName>
    </submittedName>
</protein>
<dbReference type="Proteomes" id="UP000076761">
    <property type="component" value="Unassembled WGS sequence"/>
</dbReference>
<evidence type="ECO:0000313" key="1">
    <source>
        <dbReference type="EMBL" id="KZT28876.1"/>
    </source>
</evidence>
<dbReference type="EMBL" id="KV425556">
    <property type="protein sequence ID" value="KZT28876.1"/>
    <property type="molecule type" value="Genomic_DNA"/>
</dbReference>
<dbReference type="AlphaFoldDB" id="A0A165UYB2"/>
<sequence>MPLQCLCMPLHGRGIASAVTCHLCSEYIASAVSRSHLEAILRYFSKARQEINKAV</sequence>
<reference evidence="1 2" key="1">
    <citation type="journal article" date="2016" name="Mol. Biol. Evol.">
        <title>Comparative Genomics of Early-Diverging Mushroom-Forming Fungi Provides Insights into the Origins of Lignocellulose Decay Capabilities.</title>
        <authorList>
            <person name="Nagy L.G."/>
            <person name="Riley R."/>
            <person name="Tritt A."/>
            <person name="Adam C."/>
            <person name="Daum C."/>
            <person name="Floudas D."/>
            <person name="Sun H."/>
            <person name="Yadav J.S."/>
            <person name="Pangilinan J."/>
            <person name="Larsson K.H."/>
            <person name="Matsuura K."/>
            <person name="Barry K."/>
            <person name="Labutti K."/>
            <person name="Kuo R."/>
            <person name="Ohm R.A."/>
            <person name="Bhattacharya S.S."/>
            <person name="Shirouzu T."/>
            <person name="Yoshinaga Y."/>
            <person name="Martin F.M."/>
            <person name="Grigoriev I.V."/>
            <person name="Hibbett D.S."/>
        </authorList>
    </citation>
    <scope>NUCLEOTIDE SEQUENCE [LARGE SCALE GENOMIC DNA]</scope>
    <source>
        <strain evidence="1 2">HHB14362 ss-1</strain>
    </source>
</reference>
<organism evidence="1 2">
    <name type="scientific">Neolentinus lepideus HHB14362 ss-1</name>
    <dbReference type="NCBI Taxonomy" id="1314782"/>
    <lineage>
        <taxon>Eukaryota</taxon>
        <taxon>Fungi</taxon>
        <taxon>Dikarya</taxon>
        <taxon>Basidiomycota</taxon>
        <taxon>Agaricomycotina</taxon>
        <taxon>Agaricomycetes</taxon>
        <taxon>Gloeophyllales</taxon>
        <taxon>Gloeophyllaceae</taxon>
        <taxon>Neolentinus</taxon>
    </lineage>
</organism>
<proteinExistence type="predicted"/>